<dbReference type="PANTHER" id="PTHR42715">
    <property type="entry name" value="BETA-GLUCOSIDASE"/>
    <property type="match status" value="1"/>
</dbReference>
<comment type="pathway">
    <text evidence="3">Glycan metabolism; cellulose degradation.</text>
</comment>
<dbReference type="InterPro" id="IPR026891">
    <property type="entry name" value="Fn3-like"/>
</dbReference>
<evidence type="ECO:0000313" key="22">
    <source>
        <dbReference type="EMBL" id="TDL26850.1"/>
    </source>
</evidence>
<evidence type="ECO:0000256" key="2">
    <source>
        <dbReference type="ARBA" id="ARBA00004401"/>
    </source>
</evidence>
<evidence type="ECO:0000256" key="19">
    <source>
        <dbReference type="ARBA" id="ARBA00041599"/>
    </source>
</evidence>
<dbReference type="PANTHER" id="PTHR42715:SF20">
    <property type="entry name" value="BETA-GLUCOSIDASE E-RELATED"/>
    <property type="match status" value="1"/>
</dbReference>
<dbReference type="GO" id="GO:0008422">
    <property type="term" value="F:beta-glucosidase activity"/>
    <property type="evidence" value="ECO:0007669"/>
    <property type="project" value="UniProtKB-EC"/>
</dbReference>
<dbReference type="AlphaFoldDB" id="A0A4Y7QIW8"/>
<keyword evidence="10" id="KW-1133">Transmembrane helix</keyword>
<dbReference type="SUPFAM" id="SSF52279">
    <property type="entry name" value="Beta-D-glucan exohydrolase, C-terminal domain"/>
    <property type="match status" value="1"/>
</dbReference>
<dbReference type="SMART" id="SM01217">
    <property type="entry name" value="Fn3_like"/>
    <property type="match status" value="1"/>
</dbReference>
<dbReference type="FunFam" id="3.40.50.1700:FF:000003">
    <property type="entry name" value="Probable beta-glucosidase"/>
    <property type="match status" value="1"/>
</dbReference>
<evidence type="ECO:0000259" key="21">
    <source>
        <dbReference type="SMART" id="SM01217"/>
    </source>
</evidence>
<dbReference type="SUPFAM" id="SSF51445">
    <property type="entry name" value="(Trans)glycosidases"/>
    <property type="match status" value="1"/>
</dbReference>
<dbReference type="VEuPathDB" id="FungiDB:BD410DRAFT_715123"/>
<evidence type="ECO:0000256" key="5">
    <source>
        <dbReference type="ARBA" id="ARBA00012744"/>
    </source>
</evidence>
<dbReference type="Pfam" id="PF01915">
    <property type="entry name" value="Glyco_hydro_3_C"/>
    <property type="match status" value="1"/>
</dbReference>
<dbReference type="STRING" id="50990.A0A4Y7QIW8"/>
<evidence type="ECO:0000256" key="16">
    <source>
        <dbReference type="ARBA" id="ARBA00024983"/>
    </source>
</evidence>
<comment type="function">
    <text evidence="16">Beta-glucosidases are one of a number of cellulolytic enzymes involved in the degradation of cellulosic biomass. Catalyzes the last step releasing glucose from the inhibitory cellobiose.</text>
</comment>
<comment type="catalytic activity">
    <reaction evidence="1">
        <text>Hydrolysis of terminal, non-reducing beta-D-glucosyl residues with release of beta-D-glucose.</text>
        <dbReference type="EC" id="3.2.1.21"/>
    </reaction>
</comment>
<sequence length="884" mass="95443">MLLSAGGVFVYTHTPKDGQSPPWYPTPPGGTVSSWRLSYEKAANLVRKMTLIEKVNVTTGTGWQMGLCVGNTGPATGVGFPALCLQDGPLGIRFADKITAFPAGITTGATWNRDLMYKRGRAHGLEARLKGVNVLLGPAMGPLGRMPAGGRNWEGFGSDPVLQGVAAAETIKGIQSQGVIATAKHFILNEQEHFRQSFEWGLPNAMSTNADDRTLHELYLWPFAESVRAGVASVMCSYQMVNNSYACGNSKIMNGILKDELGFQGFIQSDWLAQRSGVASALAGLDMSMPGDGLRWANGNSLWGSQLTTAILNGSIPLSRLNDMVTRIVASWYQLGQDDQSRFPLPPPEGDGGPNFSSWTNDEVGLLHHGSGEGEKGIVNKFIDVQGTGQDAHGILCRTIAAEATVLLKNDDKVLPLSLDGWSTSYEGERGRQFKVAIVGEDAGEGKGRNACPDRGCNQGTLASGWGSGAVEFPYLITPLAALKEEFSPDVAITALVENNNPPPPSVLIEQDLCIVFINADSGEGYLGHDGVHGDRNDLYPHKNGDKLVQAVAKSCGGGNGNTVVIVHSVGPVLVEKWIDIANIKGLIFANLPGEESGHALADILFGRVSPSGKLPYTVGRSLPDYGAGGQVLYYPNGVIPQQDFTEGLYIDYRHFDKYNIAPRYEFGFGLSYTTFALSNLKVSLVREKSTFPSPRTPGLSAPKYDDKIPPASDAVFPKGFRKLKNYIYPYISGVEDIRPGKYPYPKGYDIAQPPSQAGGGEGGNPSLWDIHGEVEVTLTNTGIRTGQEVVQLYLSFPKDVPADPTASGSNRAETYIDFPVKVLRAFEKVELISRESKTVKLSLTRKDLSYWSVTEQNWIMPTQGKFKIMVGTSSRNLPLRATL</sequence>
<dbReference type="Gene3D" id="2.60.40.10">
    <property type="entry name" value="Immunoglobulins"/>
    <property type="match status" value="1"/>
</dbReference>
<dbReference type="InterPro" id="IPR036881">
    <property type="entry name" value="Glyco_hydro_3_C_sf"/>
</dbReference>
<evidence type="ECO:0000256" key="18">
    <source>
        <dbReference type="ARBA" id="ARBA00041269"/>
    </source>
</evidence>
<evidence type="ECO:0000256" key="11">
    <source>
        <dbReference type="ARBA" id="ARBA00023136"/>
    </source>
</evidence>
<dbReference type="Gene3D" id="3.20.20.300">
    <property type="entry name" value="Glycoside hydrolase, family 3, N-terminal domain"/>
    <property type="match status" value="1"/>
</dbReference>
<evidence type="ECO:0000256" key="7">
    <source>
        <dbReference type="ARBA" id="ARBA00022692"/>
    </source>
</evidence>
<dbReference type="InterPro" id="IPR050288">
    <property type="entry name" value="Cellulose_deg_GH3"/>
</dbReference>
<name>A0A4Y7QIW8_9AGAM</name>
<keyword evidence="9" id="KW-0735">Signal-anchor</keyword>
<dbReference type="InterPro" id="IPR036962">
    <property type="entry name" value="Glyco_hydro_3_N_sf"/>
</dbReference>
<feature type="domain" description="Fibronectin type III-like" evidence="21">
    <location>
        <begin position="789"/>
        <end position="875"/>
    </location>
</feature>
<keyword evidence="6" id="KW-1003">Cell membrane</keyword>
<evidence type="ECO:0000256" key="10">
    <source>
        <dbReference type="ARBA" id="ARBA00022989"/>
    </source>
</evidence>
<keyword evidence="8" id="KW-0378">Hydrolase</keyword>
<dbReference type="InterPro" id="IPR002772">
    <property type="entry name" value="Glyco_hydro_3_C"/>
</dbReference>
<comment type="subcellular location">
    <subcellularLocation>
        <location evidence="2">Cell membrane</location>
        <topology evidence="2">Single-pass type II membrane protein</topology>
    </subcellularLocation>
</comment>
<dbReference type="EC" id="3.2.1.21" evidence="5"/>
<keyword evidence="11" id="KW-0472">Membrane</keyword>
<keyword evidence="15" id="KW-0624">Polysaccharide degradation</keyword>
<dbReference type="PRINTS" id="PR00133">
    <property type="entry name" value="GLHYDRLASE3"/>
</dbReference>
<reference evidence="22 23" key="1">
    <citation type="submission" date="2018-06" db="EMBL/GenBank/DDBJ databases">
        <title>A transcriptomic atlas of mushroom development highlights an independent origin of complex multicellularity.</title>
        <authorList>
            <consortium name="DOE Joint Genome Institute"/>
            <person name="Krizsan K."/>
            <person name="Almasi E."/>
            <person name="Merenyi Z."/>
            <person name="Sahu N."/>
            <person name="Viragh M."/>
            <person name="Koszo T."/>
            <person name="Mondo S."/>
            <person name="Kiss B."/>
            <person name="Balint B."/>
            <person name="Kues U."/>
            <person name="Barry K."/>
            <person name="Hegedus J.C."/>
            <person name="Henrissat B."/>
            <person name="Johnson J."/>
            <person name="Lipzen A."/>
            <person name="Ohm R."/>
            <person name="Nagy I."/>
            <person name="Pangilinan J."/>
            <person name="Yan J."/>
            <person name="Xiong Y."/>
            <person name="Grigoriev I.V."/>
            <person name="Hibbett D.S."/>
            <person name="Nagy L.G."/>
        </authorList>
    </citation>
    <scope>NUCLEOTIDE SEQUENCE [LARGE SCALE GENOMIC DNA]</scope>
    <source>
        <strain evidence="22 23">SZMC22713</strain>
    </source>
</reference>
<evidence type="ECO:0000256" key="8">
    <source>
        <dbReference type="ARBA" id="ARBA00022801"/>
    </source>
</evidence>
<proteinExistence type="inferred from homology"/>
<organism evidence="22 23">
    <name type="scientific">Rickenella mellea</name>
    <dbReference type="NCBI Taxonomy" id="50990"/>
    <lineage>
        <taxon>Eukaryota</taxon>
        <taxon>Fungi</taxon>
        <taxon>Dikarya</taxon>
        <taxon>Basidiomycota</taxon>
        <taxon>Agaricomycotina</taxon>
        <taxon>Agaricomycetes</taxon>
        <taxon>Hymenochaetales</taxon>
        <taxon>Rickenellaceae</taxon>
        <taxon>Rickenella</taxon>
    </lineage>
</organism>
<evidence type="ECO:0000313" key="23">
    <source>
        <dbReference type="Proteomes" id="UP000294933"/>
    </source>
</evidence>
<evidence type="ECO:0000256" key="1">
    <source>
        <dbReference type="ARBA" id="ARBA00000448"/>
    </source>
</evidence>
<dbReference type="OrthoDB" id="416222at2759"/>
<comment type="similarity">
    <text evidence="4">Belongs to the glycosyl hydrolase 3 family.</text>
</comment>
<dbReference type="EMBL" id="ML170160">
    <property type="protein sequence ID" value="TDL26850.1"/>
    <property type="molecule type" value="Genomic_DNA"/>
</dbReference>
<evidence type="ECO:0000256" key="14">
    <source>
        <dbReference type="ARBA" id="ARBA00023295"/>
    </source>
</evidence>
<keyword evidence="7" id="KW-0812">Transmembrane</keyword>
<keyword evidence="12" id="KW-0325">Glycoprotein</keyword>
<dbReference type="InterPro" id="IPR001764">
    <property type="entry name" value="Glyco_hydro_3_N"/>
</dbReference>
<evidence type="ECO:0000256" key="12">
    <source>
        <dbReference type="ARBA" id="ARBA00023180"/>
    </source>
</evidence>
<accession>A0A4Y7QIW8</accession>
<keyword evidence="23" id="KW-1185">Reference proteome</keyword>
<dbReference type="InterPro" id="IPR017853">
    <property type="entry name" value="GH"/>
</dbReference>
<dbReference type="Proteomes" id="UP000294933">
    <property type="component" value="Unassembled WGS sequence"/>
</dbReference>
<dbReference type="GO" id="GO:0009251">
    <property type="term" value="P:glucan catabolic process"/>
    <property type="evidence" value="ECO:0007669"/>
    <property type="project" value="TreeGrafter"/>
</dbReference>
<evidence type="ECO:0000256" key="20">
    <source>
        <dbReference type="ARBA" id="ARBA00041811"/>
    </source>
</evidence>
<evidence type="ECO:0000256" key="4">
    <source>
        <dbReference type="ARBA" id="ARBA00005336"/>
    </source>
</evidence>
<evidence type="ECO:0000256" key="9">
    <source>
        <dbReference type="ARBA" id="ARBA00022968"/>
    </source>
</evidence>
<gene>
    <name evidence="22" type="ORF">BD410DRAFT_715123</name>
</gene>
<evidence type="ECO:0000256" key="15">
    <source>
        <dbReference type="ARBA" id="ARBA00023326"/>
    </source>
</evidence>
<dbReference type="GO" id="GO:0005886">
    <property type="term" value="C:plasma membrane"/>
    <property type="evidence" value="ECO:0007669"/>
    <property type="project" value="UniProtKB-SubCell"/>
</dbReference>
<protein>
    <recommendedName>
        <fullName evidence="17">Probable beta-glucosidase E</fullName>
        <ecNumber evidence="5">3.2.1.21</ecNumber>
    </recommendedName>
    <alternativeName>
        <fullName evidence="18">Beta-D-glucoside glucohydrolase E</fullName>
    </alternativeName>
    <alternativeName>
        <fullName evidence="19">Cellobiase E</fullName>
    </alternativeName>
    <alternativeName>
        <fullName evidence="20">Gentiobiase E</fullName>
    </alternativeName>
</protein>
<evidence type="ECO:0000256" key="3">
    <source>
        <dbReference type="ARBA" id="ARBA00004987"/>
    </source>
</evidence>
<dbReference type="InterPro" id="IPR013783">
    <property type="entry name" value="Ig-like_fold"/>
</dbReference>
<evidence type="ECO:0000256" key="6">
    <source>
        <dbReference type="ARBA" id="ARBA00022475"/>
    </source>
</evidence>
<keyword evidence="13" id="KW-0119">Carbohydrate metabolism</keyword>
<evidence type="ECO:0000256" key="13">
    <source>
        <dbReference type="ARBA" id="ARBA00023277"/>
    </source>
</evidence>
<dbReference type="FunFam" id="3.20.20.300:FF:000002">
    <property type="entry name" value="Probable beta-glucosidase"/>
    <property type="match status" value="1"/>
</dbReference>
<dbReference type="Pfam" id="PF14310">
    <property type="entry name" value="Fn3-like"/>
    <property type="match status" value="1"/>
</dbReference>
<keyword evidence="14" id="KW-0326">Glycosidase</keyword>
<dbReference type="Gene3D" id="3.40.50.1700">
    <property type="entry name" value="Glycoside hydrolase family 3 C-terminal domain"/>
    <property type="match status" value="1"/>
</dbReference>
<dbReference type="Pfam" id="PF00933">
    <property type="entry name" value="Glyco_hydro_3"/>
    <property type="match status" value="1"/>
</dbReference>
<evidence type="ECO:0000256" key="17">
    <source>
        <dbReference type="ARBA" id="ARBA00039576"/>
    </source>
</evidence>